<comment type="caution">
    <text evidence="1">The sequence shown here is derived from an EMBL/GenBank/DDBJ whole genome shotgun (WGS) entry which is preliminary data.</text>
</comment>
<gene>
    <name evidence="1" type="ORF">ETSY2_25290</name>
</gene>
<dbReference type="HOGENOM" id="CLU_3077932_0_0_7"/>
<sequence>MHRHADVAWHFLLFSGYLKPTTSNRESNTGHIDLAIPNREVETVFEDVFSIH</sequence>
<proteinExistence type="predicted"/>
<evidence type="ECO:0000313" key="1">
    <source>
        <dbReference type="EMBL" id="ETX05046.1"/>
    </source>
</evidence>
<accession>W4M524</accession>
<evidence type="ECO:0000313" key="2">
    <source>
        <dbReference type="Proteomes" id="UP000019140"/>
    </source>
</evidence>
<dbReference type="AlphaFoldDB" id="W4M524"/>
<dbReference type="EMBL" id="AZHX01001054">
    <property type="protein sequence ID" value="ETX05046.1"/>
    <property type="molecule type" value="Genomic_DNA"/>
</dbReference>
<reference evidence="1 2" key="1">
    <citation type="journal article" date="2014" name="Nature">
        <title>An environmental bacterial taxon with a large and distinct metabolic repertoire.</title>
        <authorList>
            <person name="Wilson M.C."/>
            <person name="Mori T."/>
            <person name="Ruckert C."/>
            <person name="Uria A.R."/>
            <person name="Helf M.J."/>
            <person name="Takada K."/>
            <person name="Gernert C."/>
            <person name="Steffens U.A."/>
            <person name="Heycke N."/>
            <person name="Schmitt S."/>
            <person name="Rinke C."/>
            <person name="Helfrich E.J."/>
            <person name="Brachmann A.O."/>
            <person name="Gurgui C."/>
            <person name="Wakimoto T."/>
            <person name="Kracht M."/>
            <person name="Crusemann M."/>
            <person name="Hentschel U."/>
            <person name="Abe I."/>
            <person name="Matsunaga S."/>
            <person name="Kalinowski J."/>
            <person name="Takeyama H."/>
            <person name="Piel J."/>
        </authorList>
    </citation>
    <scope>NUCLEOTIDE SEQUENCE [LARGE SCALE GENOMIC DNA]</scope>
    <source>
        <strain evidence="2">TSY2</strain>
    </source>
</reference>
<protein>
    <submittedName>
        <fullName evidence="1">Uncharacterized protein</fullName>
    </submittedName>
</protein>
<name>W4M524_9BACT</name>
<dbReference type="Proteomes" id="UP000019140">
    <property type="component" value="Unassembled WGS sequence"/>
</dbReference>
<keyword evidence="2" id="KW-1185">Reference proteome</keyword>
<organism evidence="1 2">
    <name type="scientific">Candidatus Entotheonella gemina</name>
    <dbReference type="NCBI Taxonomy" id="1429439"/>
    <lineage>
        <taxon>Bacteria</taxon>
        <taxon>Pseudomonadati</taxon>
        <taxon>Nitrospinota/Tectimicrobiota group</taxon>
        <taxon>Candidatus Tectimicrobiota</taxon>
        <taxon>Candidatus Entotheonellia</taxon>
        <taxon>Candidatus Entotheonellales</taxon>
        <taxon>Candidatus Entotheonellaceae</taxon>
        <taxon>Candidatus Entotheonella</taxon>
    </lineage>
</organism>